<comment type="caution">
    <text evidence="1">The sequence shown here is derived from an EMBL/GenBank/DDBJ whole genome shotgun (WGS) entry which is preliminary data.</text>
</comment>
<keyword evidence="2" id="KW-1185">Reference proteome</keyword>
<dbReference type="Proteomes" id="UP000887116">
    <property type="component" value="Unassembled WGS sequence"/>
</dbReference>
<evidence type="ECO:0000313" key="1">
    <source>
        <dbReference type="EMBL" id="GFR17971.1"/>
    </source>
</evidence>
<proteinExistence type="predicted"/>
<evidence type="ECO:0000313" key="2">
    <source>
        <dbReference type="Proteomes" id="UP000887116"/>
    </source>
</evidence>
<reference evidence="1" key="1">
    <citation type="submission" date="2020-07" db="EMBL/GenBank/DDBJ databases">
        <title>Multicomponent nature underlies the extraordinary mechanical properties of spider dragline silk.</title>
        <authorList>
            <person name="Kono N."/>
            <person name="Nakamura H."/>
            <person name="Mori M."/>
            <person name="Yoshida Y."/>
            <person name="Ohtoshi R."/>
            <person name="Malay A.D."/>
            <person name="Moran D.A.P."/>
            <person name="Tomita M."/>
            <person name="Numata K."/>
            <person name="Arakawa K."/>
        </authorList>
    </citation>
    <scope>NUCLEOTIDE SEQUENCE</scope>
</reference>
<dbReference type="AlphaFoldDB" id="A0A8X6H628"/>
<organism evidence="1 2">
    <name type="scientific">Trichonephila clavata</name>
    <name type="common">Joro spider</name>
    <name type="synonym">Nephila clavata</name>
    <dbReference type="NCBI Taxonomy" id="2740835"/>
    <lineage>
        <taxon>Eukaryota</taxon>
        <taxon>Metazoa</taxon>
        <taxon>Ecdysozoa</taxon>
        <taxon>Arthropoda</taxon>
        <taxon>Chelicerata</taxon>
        <taxon>Arachnida</taxon>
        <taxon>Araneae</taxon>
        <taxon>Araneomorphae</taxon>
        <taxon>Entelegynae</taxon>
        <taxon>Araneoidea</taxon>
        <taxon>Nephilidae</taxon>
        <taxon>Trichonephila</taxon>
    </lineage>
</organism>
<name>A0A8X6H628_TRICU</name>
<accession>A0A8X6H628</accession>
<sequence>MKFKILDRIETCYVVNAKMHMNRRAQLNQERDSYHKDTFSHPISPSLPWEPQKFGVNDDLINAIKAFQLENNGLEREHPEIPNYLTTASGLRNLMCFLVVQMVRDY</sequence>
<protein>
    <submittedName>
        <fullName evidence="1">Uncharacterized protein</fullName>
    </submittedName>
</protein>
<gene>
    <name evidence="1" type="ORF">TNCT_398821</name>
</gene>
<dbReference type="EMBL" id="BMAO01027548">
    <property type="protein sequence ID" value="GFR17971.1"/>
    <property type="molecule type" value="Genomic_DNA"/>
</dbReference>